<dbReference type="AlphaFoldDB" id="A0AAD9KEM8"/>
<keyword evidence="4" id="KW-1185">Reference proteome</keyword>
<dbReference type="Proteomes" id="UP001209878">
    <property type="component" value="Unassembled WGS sequence"/>
</dbReference>
<name>A0AAD9KEM8_RIDPI</name>
<dbReference type="Pfam" id="PF15115">
    <property type="entry name" value="HDNR"/>
    <property type="match status" value="1"/>
</dbReference>
<evidence type="ECO:0000256" key="1">
    <source>
        <dbReference type="SAM" id="MobiDB-lite"/>
    </source>
</evidence>
<evidence type="ECO:0000259" key="2">
    <source>
        <dbReference type="Pfam" id="PF15115"/>
    </source>
</evidence>
<protein>
    <recommendedName>
        <fullName evidence="2">Domain of unknown function with conserved HDNR motif domain-containing protein</fullName>
    </recommendedName>
</protein>
<feature type="region of interest" description="Disordered" evidence="1">
    <location>
        <begin position="14"/>
        <end position="42"/>
    </location>
</feature>
<feature type="domain" description="Domain of unknown function with conserved HDNR motif" evidence="2">
    <location>
        <begin position="15"/>
        <end position="148"/>
    </location>
</feature>
<dbReference type="InterPro" id="IPR029369">
    <property type="entry name" value="HDNR"/>
</dbReference>
<comment type="caution">
    <text evidence="3">The sequence shown here is derived from an EMBL/GenBank/DDBJ whole genome shotgun (WGS) entry which is preliminary data.</text>
</comment>
<dbReference type="EMBL" id="JAODUO010001178">
    <property type="protein sequence ID" value="KAK2169685.1"/>
    <property type="molecule type" value="Genomic_DNA"/>
</dbReference>
<accession>A0AAD9KEM8</accession>
<evidence type="ECO:0000313" key="4">
    <source>
        <dbReference type="Proteomes" id="UP001209878"/>
    </source>
</evidence>
<evidence type="ECO:0000313" key="3">
    <source>
        <dbReference type="EMBL" id="KAK2169685.1"/>
    </source>
</evidence>
<gene>
    <name evidence="3" type="ORF">NP493_1162g00015</name>
</gene>
<reference evidence="3" key="1">
    <citation type="journal article" date="2023" name="Mol. Biol. Evol.">
        <title>Third-Generation Sequencing Reveals the Adaptive Role of the Epigenome in Three Deep-Sea Polychaetes.</title>
        <authorList>
            <person name="Perez M."/>
            <person name="Aroh O."/>
            <person name="Sun Y."/>
            <person name="Lan Y."/>
            <person name="Juniper S.K."/>
            <person name="Young C.R."/>
            <person name="Angers B."/>
            <person name="Qian P.Y."/>
        </authorList>
    </citation>
    <scope>NUCLEOTIDE SEQUENCE</scope>
    <source>
        <strain evidence="3">R07B-5</strain>
    </source>
</reference>
<sequence>MYCHRGATAPMLCPREDATTMGTMTTGPFREGAHLQPPSPPPKYKERDLANFHSSNPFSRHTNKYEITNYGEIFGDGDPETRELGKKLSRPNRRLHITDPTFLNNHEIGTKVGSGRMFTDYEYNFSRPQPRNQLRRRRFPKIYPDPPSGKREKYAELLSTTTDWSPEITDEIPTSVLGLSQIPYPQDTGRWKYAFHGLPECYPRCGPRLGKNKIYPYNMWSVSNLKTELPPLSTTDKSATVGYRDF</sequence>
<dbReference type="PANTHER" id="PTHR35440:SF1">
    <property type="entry name" value="TESTIS-EXPRESSED PROTEIN 36"/>
    <property type="match status" value="1"/>
</dbReference>
<dbReference type="PANTHER" id="PTHR35440">
    <property type="entry name" value="TESTIS-EXPRESSED PROTEIN 36"/>
    <property type="match status" value="1"/>
</dbReference>
<proteinExistence type="predicted"/>
<organism evidence="3 4">
    <name type="scientific">Ridgeia piscesae</name>
    <name type="common">Tubeworm</name>
    <dbReference type="NCBI Taxonomy" id="27915"/>
    <lineage>
        <taxon>Eukaryota</taxon>
        <taxon>Metazoa</taxon>
        <taxon>Spiralia</taxon>
        <taxon>Lophotrochozoa</taxon>
        <taxon>Annelida</taxon>
        <taxon>Polychaeta</taxon>
        <taxon>Sedentaria</taxon>
        <taxon>Canalipalpata</taxon>
        <taxon>Sabellida</taxon>
        <taxon>Siboglinidae</taxon>
        <taxon>Ridgeia</taxon>
    </lineage>
</organism>